<dbReference type="STRING" id="990371.SAMN05421813_11763"/>
<evidence type="ECO:0000313" key="1">
    <source>
        <dbReference type="EMBL" id="SDM62619.1"/>
    </source>
</evidence>
<protein>
    <submittedName>
        <fullName evidence="1">Uncharacterized protein</fullName>
    </submittedName>
</protein>
<name>A0A1G9URT0_9SPHI</name>
<dbReference type="RefSeq" id="WP_090705295.1">
    <property type="nucleotide sequence ID" value="NZ_FNHH01000017.1"/>
</dbReference>
<gene>
    <name evidence="1" type="ORF">SAMN05421813_11763</name>
</gene>
<dbReference type="AlphaFoldDB" id="A0A1G9URT0"/>
<reference evidence="2" key="1">
    <citation type="submission" date="2016-10" db="EMBL/GenBank/DDBJ databases">
        <authorList>
            <person name="Varghese N."/>
            <person name="Submissions S."/>
        </authorList>
    </citation>
    <scope>NUCLEOTIDE SEQUENCE [LARGE SCALE GENOMIC DNA]</scope>
    <source>
        <strain evidence="2">DSM 24536</strain>
    </source>
</reference>
<evidence type="ECO:0000313" key="2">
    <source>
        <dbReference type="Proteomes" id="UP000199226"/>
    </source>
</evidence>
<dbReference type="EMBL" id="FNHH01000017">
    <property type="protein sequence ID" value="SDM62619.1"/>
    <property type="molecule type" value="Genomic_DNA"/>
</dbReference>
<organism evidence="1 2">
    <name type="scientific">Daejeonella rubra</name>
    <dbReference type="NCBI Taxonomy" id="990371"/>
    <lineage>
        <taxon>Bacteria</taxon>
        <taxon>Pseudomonadati</taxon>
        <taxon>Bacteroidota</taxon>
        <taxon>Sphingobacteriia</taxon>
        <taxon>Sphingobacteriales</taxon>
        <taxon>Sphingobacteriaceae</taxon>
        <taxon>Daejeonella</taxon>
    </lineage>
</organism>
<sequence>MINQKIKNVETVDIIDIILQSRSEEVAEIKALETDLPVITSESFFTDNISGGFASKEEFLKHIKALNRNELKALQTVLEYMENNEKLDVPPFESLDKEGRNYLWCVKRGKLGNAGFKLLTFGKLSTFIGIYLMGVVKSSVTLTGLHNEANKK</sequence>
<dbReference type="Proteomes" id="UP000199226">
    <property type="component" value="Unassembled WGS sequence"/>
</dbReference>
<accession>A0A1G9URT0</accession>
<keyword evidence="2" id="KW-1185">Reference proteome</keyword>
<proteinExistence type="predicted"/>